<dbReference type="AlphaFoldDB" id="A0A183ESM0"/>
<reference evidence="4" key="1">
    <citation type="submission" date="2016-06" db="UniProtKB">
        <authorList>
            <consortium name="WormBaseParasite"/>
        </authorList>
    </citation>
    <scope>IDENTIFICATION</scope>
</reference>
<evidence type="ECO:0000256" key="1">
    <source>
        <dbReference type="SAM" id="MobiDB-lite"/>
    </source>
</evidence>
<evidence type="ECO:0000313" key="3">
    <source>
        <dbReference type="Proteomes" id="UP000271098"/>
    </source>
</evidence>
<organism evidence="4">
    <name type="scientific">Gongylonema pulchrum</name>
    <dbReference type="NCBI Taxonomy" id="637853"/>
    <lineage>
        <taxon>Eukaryota</taxon>
        <taxon>Metazoa</taxon>
        <taxon>Ecdysozoa</taxon>
        <taxon>Nematoda</taxon>
        <taxon>Chromadorea</taxon>
        <taxon>Rhabditida</taxon>
        <taxon>Spirurina</taxon>
        <taxon>Spiruromorpha</taxon>
        <taxon>Spiruroidea</taxon>
        <taxon>Gongylonematidae</taxon>
        <taxon>Gongylonema</taxon>
    </lineage>
</organism>
<dbReference type="Proteomes" id="UP000271098">
    <property type="component" value="Unassembled WGS sequence"/>
</dbReference>
<evidence type="ECO:0000313" key="2">
    <source>
        <dbReference type="EMBL" id="VDN42205.1"/>
    </source>
</evidence>
<accession>A0A183ESM0</accession>
<protein>
    <submittedName>
        <fullName evidence="2 4">Uncharacterized protein</fullName>
    </submittedName>
</protein>
<dbReference type="WBParaSite" id="GPUH_0002399101-mRNA-1">
    <property type="protein sequence ID" value="GPUH_0002399101-mRNA-1"/>
    <property type="gene ID" value="GPUH_0002399101"/>
</dbReference>
<gene>
    <name evidence="2" type="ORF">GPUH_LOCUS23960</name>
</gene>
<feature type="region of interest" description="Disordered" evidence="1">
    <location>
        <begin position="23"/>
        <end position="77"/>
    </location>
</feature>
<evidence type="ECO:0000313" key="4">
    <source>
        <dbReference type="WBParaSite" id="GPUH_0002399101-mRNA-1"/>
    </source>
</evidence>
<feature type="compositionally biased region" description="Basic and acidic residues" evidence="1">
    <location>
        <begin position="23"/>
        <end position="35"/>
    </location>
</feature>
<reference evidence="2 3" key="2">
    <citation type="submission" date="2018-11" db="EMBL/GenBank/DDBJ databases">
        <authorList>
            <consortium name="Pathogen Informatics"/>
        </authorList>
    </citation>
    <scope>NUCLEOTIDE SEQUENCE [LARGE SCALE GENOMIC DNA]</scope>
</reference>
<sequence length="112" mass="12220">MVALARLVRSSLGFFFSKGEHLPEKRPGFMRKTDNHVPGSPCGPVIQHQANLDNKGSTNGKQSSRSNNNDTAPSKCGSSAMALDAEYIRTNPWTPSEIIINSIKNADSRECM</sequence>
<keyword evidence="3" id="KW-1185">Reference proteome</keyword>
<proteinExistence type="predicted"/>
<name>A0A183ESM0_9BILA</name>
<feature type="compositionally biased region" description="Polar residues" evidence="1">
    <location>
        <begin position="48"/>
        <end position="72"/>
    </location>
</feature>
<dbReference type="EMBL" id="UYRT01099555">
    <property type="protein sequence ID" value="VDN42205.1"/>
    <property type="molecule type" value="Genomic_DNA"/>
</dbReference>